<evidence type="ECO:0000256" key="8">
    <source>
        <dbReference type="SAM" id="Phobius"/>
    </source>
</evidence>
<dbReference type="EMBL" id="LN890655">
    <property type="protein sequence ID" value="CUS02482.2"/>
    <property type="molecule type" value="Genomic_DNA"/>
</dbReference>
<feature type="transmembrane region" description="Helical" evidence="8">
    <location>
        <begin position="455"/>
        <end position="475"/>
    </location>
</feature>
<keyword evidence="7 8" id="KW-0472">Membrane</keyword>
<dbReference type="InterPro" id="IPR050297">
    <property type="entry name" value="LipidA_mod_glycosyltrf_83"/>
</dbReference>
<dbReference type="InterPro" id="IPR038731">
    <property type="entry name" value="RgtA/B/C-like"/>
</dbReference>
<proteinExistence type="predicted"/>
<dbReference type="Pfam" id="PF13231">
    <property type="entry name" value="PMT_2"/>
    <property type="match status" value="1"/>
</dbReference>
<keyword evidence="6 8" id="KW-1133">Transmembrane helix</keyword>
<protein>
    <recommendedName>
        <fullName evidence="9">Glycosyltransferase RgtA/B/C/D-like domain-containing protein</fullName>
    </recommendedName>
</protein>
<evidence type="ECO:0000259" key="9">
    <source>
        <dbReference type="Pfam" id="PF13231"/>
    </source>
</evidence>
<feature type="transmembrane region" description="Helical" evidence="8">
    <location>
        <begin position="402"/>
        <end position="420"/>
    </location>
</feature>
<keyword evidence="3" id="KW-0328">Glycosyltransferase</keyword>
<evidence type="ECO:0000256" key="2">
    <source>
        <dbReference type="ARBA" id="ARBA00022475"/>
    </source>
</evidence>
<evidence type="ECO:0000256" key="7">
    <source>
        <dbReference type="ARBA" id="ARBA00023136"/>
    </source>
</evidence>
<evidence type="ECO:0000256" key="6">
    <source>
        <dbReference type="ARBA" id="ARBA00022989"/>
    </source>
</evidence>
<dbReference type="GO" id="GO:0005886">
    <property type="term" value="C:plasma membrane"/>
    <property type="evidence" value="ECO:0007669"/>
    <property type="project" value="UniProtKB-SubCell"/>
</dbReference>
<feature type="transmembrane region" description="Helical" evidence="8">
    <location>
        <begin position="171"/>
        <end position="192"/>
    </location>
</feature>
<dbReference type="GO" id="GO:0016763">
    <property type="term" value="F:pentosyltransferase activity"/>
    <property type="evidence" value="ECO:0007669"/>
    <property type="project" value="TreeGrafter"/>
</dbReference>
<feature type="transmembrane region" description="Helical" evidence="8">
    <location>
        <begin position="275"/>
        <end position="295"/>
    </location>
</feature>
<evidence type="ECO:0000256" key="1">
    <source>
        <dbReference type="ARBA" id="ARBA00004651"/>
    </source>
</evidence>
<keyword evidence="5 8" id="KW-0812">Transmembrane</keyword>
<evidence type="ECO:0000256" key="3">
    <source>
        <dbReference type="ARBA" id="ARBA00022676"/>
    </source>
</evidence>
<feature type="transmembrane region" description="Helical" evidence="8">
    <location>
        <begin position="359"/>
        <end position="381"/>
    </location>
</feature>
<dbReference type="PANTHER" id="PTHR33908">
    <property type="entry name" value="MANNOSYLTRANSFERASE YKCB-RELATED"/>
    <property type="match status" value="1"/>
</dbReference>
<name>A0A160SZI9_9CHLR</name>
<keyword evidence="4" id="KW-0808">Transferase</keyword>
<feature type="transmembrane region" description="Helical" evidence="8">
    <location>
        <begin position="143"/>
        <end position="164"/>
    </location>
</feature>
<dbReference type="PANTHER" id="PTHR33908:SF11">
    <property type="entry name" value="MEMBRANE PROTEIN"/>
    <property type="match status" value="1"/>
</dbReference>
<keyword evidence="11" id="KW-1185">Reference proteome</keyword>
<keyword evidence="2" id="KW-1003">Cell membrane</keyword>
<evidence type="ECO:0000313" key="10">
    <source>
        <dbReference type="EMBL" id="CUS02482.2"/>
    </source>
</evidence>
<feature type="transmembrane region" description="Helical" evidence="8">
    <location>
        <begin position="251"/>
        <end position="268"/>
    </location>
</feature>
<dbReference type="AlphaFoldDB" id="A0A160SZI9"/>
<evidence type="ECO:0000256" key="4">
    <source>
        <dbReference type="ARBA" id="ARBA00022679"/>
    </source>
</evidence>
<gene>
    <name evidence="10" type="ORF">CFX0092_A0604</name>
</gene>
<organism evidence="10 11">
    <name type="scientific">Candidatus Promineifilum breve</name>
    <dbReference type="NCBI Taxonomy" id="1806508"/>
    <lineage>
        <taxon>Bacteria</taxon>
        <taxon>Bacillati</taxon>
        <taxon>Chloroflexota</taxon>
        <taxon>Ardenticatenia</taxon>
        <taxon>Candidatus Promineifilales</taxon>
        <taxon>Candidatus Promineifilaceae</taxon>
        <taxon>Candidatus Promineifilum</taxon>
    </lineage>
</organism>
<evidence type="ECO:0000256" key="5">
    <source>
        <dbReference type="ARBA" id="ARBA00022692"/>
    </source>
</evidence>
<dbReference type="GO" id="GO:0009103">
    <property type="term" value="P:lipopolysaccharide biosynthetic process"/>
    <property type="evidence" value="ECO:0007669"/>
    <property type="project" value="UniProtKB-ARBA"/>
</dbReference>
<dbReference type="Proteomes" id="UP000215027">
    <property type="component" value="Chromosome I"/>
</dbReference>
<dbReference type="KEGG" id="pbf:CFX0092_A0604"/>
<sequence>MTRLQRGALVLILISAAALRLTGLDWDGFQHHHPDERYITWVATTIEFPALRSTDWAAQWRPETSPFNPFRWPPGAASEGIVVLQDQPRDFAYGHVPLYLGVIATRLVERVAPWLIPLLPSDWSLTADVLNGAGRIEFHHLAAVGRALTALFDVGTVLFVFLLGRRLYGPTVGLTAAALLAVTVLHIQLAHFFTSDPYLTFFAVAAIYFMVAAQQAGASRAANPRHNGAALRLALAGGMVGLAVGSKFTAVLLLLPLLWASWVVGRSASRRWWPALLAVGAAAVVFALTNPFALLDWTCPPQAVGGFLGGVGETLSRSCYAQNVMTQNGMVRGRIDLGFTRQYAGTIPYLYFFEMLVRWGMGPVLGLVGLGGLVWAVGDVTSTMRGRHGLMAIRDHLAENPVVAPLLWVIPYLLLTGSFYVKFLRYMQPIVPFLLLFGAAMLWRWRNEAGRRAAVLVALAGGAIYALAFVALYGAEHPWNAASRWIHANVPPGTLILSEQLDDYLPVTIEMDGALRLRTDYPNAELTWLSLPDAADDAAKLDENLRLLAEADYLTVISNRVYGVVPRLPQRFPISNQYHQLLFDGRLGYELVWVGERTPRLLGRSLRADTFGWPGLRPPDGVAAYWQEQAGLTLGRADESFIVYDQPLTMIFRNTGRLSVAQLRAAFDLPGD</sequence>
<feature type="transmembrane region" description="Helical" evidence="8">
    <location>
        <begin position="426"/>
        <end position="443"/>
    </location>
</feature>
<reference evidence="10" key="1">
    <citation type="submission" date="2016-01" db="EMBL/GenBank/DDBJ databases">
        <authorList>
            <person name="Mcilroy J.S."/>
            <person name="Karst M S."/>
            <person name="Albertsen M."/>
        </authorList>
    </citation>
    <scope>NUCLEOTIDE SEQUENCE</scope>
    <source>
        <strain evidence="10">Cfx-K</strain>
    </source>
</reference>
<comment type="subcellular location">
    <subcellularLocation>
        <location evidence="1">Cell membrane</location>
        <topology evidence="1">Multi-pass membrane protein</topology>
    </subcellularLocation>
</comment>
<evidence type="ECO:0000313" key="11">
    <source>
        <dbReference type="Proteomes" id="UP000215027"/>
    </source>
</evidence>
<accession>A0A160SZI9</accession>
<feature type="domain" description="Glycosyltransferase RgtA/B/C/D-like" evidence="9">
    <location>
        <begin position="144"/>
        <end position="292"/>
    </location>
</feature>